<name>A0A7J7CH25_TRIWF</name>
<evidence type="ECO:0000256" key="1">
    <source>
        <dbReference type="ARBA" id="ARBA00022723"/>
    </source>
</evidence>
<evidence type="ECO:0000313" key="8">
    <source>
        <dbReference type="EMBL" id="KAF5733331.1"/>
    </source>
</evidence>
<dbReference type="PROSITE" id="PS50103">
    <property type="entry name" value="ZF_C3H1"/>
    <property type="match status" value="1"/>
</dbReference>
<evidence type="ECO:0000256" key="3">
    <source>
        <dbReference type="ARBA" id="ARBA00022771"/>
    </source>
</evidence>
<proteinExistence type="predicted"/>
<evidence type="ECO:0000256" key="6">
    <source>
        <dbReference type="SAM" id="MobiDB-lite"/>
    </source>
</evidence>
<dbReference type="GO" id="GO:0008270">
    <property type="term" value="F:zinc ion binding"/>
    <property type="evidence" value="ECO:0007669"/>
    <property type="project" value="UniProtKB-KW"/>
</dbReference>
<dbReference type="SUPFAM" id="SSF90229">
    <property type="entry name" value="CCCH zinc finger"/>
    <property type="match status" value="1"/>
</dbReference>
<evidence type="ECO:0000256" key="5">
    <source>
        <dbReference type="PROSITE-ProRule" id="PRU00723"/>
    </source>
</evidence>
<comment type="caution">
    <text evidence="8">The sequence shown here is derived from an EMBL/GenBank/DDBJ whole genome shotgun (WGS) entry which is preliminary data.</text>
</comment>
<dbReference type="SMART" id="SM00356">
    <property type="entry name" value="ZnF_C3H1"/>
    <property type="match status" value="1"/>
</dbReference>
<dbReference type="InParanoid" id="A0A7J7CH25"/>
<dbReference type="Gene3D" id="4.10.1000.10">
    <property type="entry name" value="Zinc finger, CCCH-type"/>
    <property type="match status" value="1"/>
</dbReference>
<dbReference type="AlphaFoldDB" id="A0A7J7CH25"/>
<evidence type="ECO:0000256" key="2">
    <source>
        <dbReference type="ARBA" id="ARBA00022737"/>
    </source>
</evidence>
<evidence type="ECO:0000259" key="7">
    <source>
        <dbReference type="PROSITE" id="PS50103"/>
    </source>
</evidence>
<protein>
    <submittedName>
        <fullName evidence="8">Zinc finger protein 36 C3H1 type-like 3</fullName>
    </submittedName>
</protein>
<dbReference type="InterPro" id="IPR000571">
    <property type="entry name" value="Znf_CCCH"/>
</dbReference>
<keyword evidence="1 5" id="KW-0479">Metal-binding</keyword>
<feature type="compositionally biased region" description="Low complexity" evidence="6">
    <location>
        <begin position="61"/>
        <end position="71"/>
    </location>
</feature>
<keyword evidence="9" id="KW-1185">Reference proteome</keyword>
<keyword evidence="4 5" id="KW-0862">Zinc</keyword>
<dbReference type="InterPro" id="IPR045877">
    <property type="entry name" value="ZFP36-like"/>
</dbReference>
<dbReference type="Proteomes" id="UP000593562">
    <property type="component" value="Unassembled WGS sequence"/>
</dbReference>
<organism evidence="8 9">
    <name type="scientific">Tripterygium wilfordii</name>
    <name type="common">Thunder God vine</name>
    <dbReference type="NCBI Taxonomy" id="458696"/>
    <lineage>
        <taxon>Eukaryota</taxon>
        <taxon>Viridiplantae</taxon>
        <taxon>Streptophyta</taxon>
        <taxon>Embryophyta</taxon>
        <taxon>Tracheophyta</taxon>
        <taxon>Spermatophyta</taxon>
        <taxon>Magnoliopsida</taxon>
        <taxon>eudicotyledons</taxon>
        <taxon>Gunneridae</taxon>
        <taxon>Pentapetalae</taxon>
        <taxon>rosids</taxon>
        <taxon>fabids</taxon>
        <taxon>Celastrales</taxon>
        <taxon>Celastraceae</taxon>
        <taxon>Tripterygium</taxon>
    </lineage>
</organism>
<dbReference type="EMBL" id="JAAARO010000017">
    <property type="protein sequence ID" value="KAF5733331.1"/>
    <property type="molecule type" value="Genomic_DNA"/>
</dbReference>
<feature type="zinc finger region" description="C3H1-type" evidence="5">
    <location>
        <begin position="136"/>
        <end position="164"/>
    </location>
</feature>
<evidence type="ECO:0000313" key="9">
    <source>
        <dbReference type="Proteomes" id="UP000593562"/>
    </source>
</evidence>
<feature type="domain" description="C3H1-type" evidence="7">
    <location>
        <begin position="136"/>
        <end position="164"/>
    </location>
</feature>
<dbReference type="Pfam" id="PF00642">
    <property type="entry name" value="zf-CCCH"/>
    <property type="match status" value="1"/>
</dbReference>
<dbReference type="PANTHER" id="PTHR12547">
    <property type="entry name" value="CCCH ZINC FINGER/TIS11-RELATED"/>
    <property type="match status" value="1"/>
</dbReference>
<gene>
    <name evidence="8" type="ORF">HS088_TW17G00873</name>
</gene>
<sequence>MDSLYNSKLQKLQSLSGTVSPINTHFYKDSALLRYLRTGSPVATSTDAFSSPAIARKRQYSSSSSSGNSGSANRTPSPLSAIENLERTTRTGSPTAVEDDVLVMDGILVGSVPAGRASRSASSLSLDSGGGLSSNTSPGKICRFWMEFGYCRYGYNCQFAHGKEELRPGRFPNKSKPEVQNLPMRQSFPGTGSSPYGTGLPPYSPKSRFGHPITVQPAFAIDQPEYPFRSPSLTTKTEHFSKIPGSPSVNFRPEESNILSTTITSRVKYWSPQDDGIEVFLPCHSDKPPSREDVDAYIDHFLNGPTSGSRLPVFTKLWLE</sequence>
<dbReference type="PANTHER" id="PTHR12547:SF18">
    <property type="entry name" value="PROTEIN TIS11"/>
    <property type="match status" value="1"/>
</dbReference>
<keyword evidence="3 5" id="KW-0863">Zinc-finger</keyword>
<feature type="region of interest" description="Disordered" evidence="6">
    <location>
        <begin position="59"/>
        <end position="97"/>
    </location>
</feature>
<evidence type="ECO:0000256" key="4">
    <source>
        <dbReference type="ARBA" id="ARBA00022833"/>
    </source>
</evidence>
<dbReference type="OrthoDB" id="410307at2759"/>
<reference evidence="8 9" key="1">
    <citation type="journal article" date="2020" name="Nat. Commun.">
        <title>Genome of Tripterygium wilfordii and identification of cytochrome P450 involved in triptolide biosynthesis.</title>
        <authorList>
            <person name="Tu L."/>
            <person name="Su P."/>
            <person name="Zhang Z."/>
            <person name="Gao L."/>
            <person name="Wang J."/>
            <person name="Hu T."/>
            <person name="Zhou J."/>
            <person name="Zhang Y."/>
            <person name="Zhao Y."/>
            <person name="Liu Y."/>
            <person name="Song Y."/>
            <person name="Tong Y."/>
            <person name="Lu Y."/>
            <person name="Yang J."/>
            <person name="Xu C."/>
            <person name="Jia M."/>
            <person name="Peters R.J."/>
            <person name="Huang L."/>
            <person name="Gao W."/>
        </authorList>
    </citation>
    <scope>NUCLEOTIDE SEQUENCE [LARGE SCALE GENOMIC DNA]</scope>
    <source>
        <strain evidence="9">cv. XIE 37</strain>
        <tissue evidence="8">Leaf</tissue>
    </source>
</reference>
<dbReference type="InterPro" id="IPR036855">
    <property type="entry name" value="Znf_CCCH_sf"/>
</dbReference>
<feature type="region of interest" description="Disordered" evidence="6">
    <location>
        <begin position="168"/>
        <end position="188"/>
    </location>
</feature>
<accession>A0A7J7CH25</accession>
<keyword evidence="2" id="KW-0677">Repeat</keyword>
<dbReference type="GO" id="GO:0003729">
    <property type="term" value="F:mRNA binding"/>
    <property type="evidence" value="ECO:0007669"/>
    <property type="project" value="InterPro"/>
</dbReference>